<reference evidence="11 12" key="2">
    <citation type="submission" date="2018-11" db="EMBL/GenBank/DDBJ databases">
        <authorList>
            <consortium name="Pathogen Informatics"/>
        </authorList>
    </citation>
    <scope>NUCLEOTIDE SEQUENCE [LARGE SCALE GENOMIC DNA]</scope>
    <source>
        <strain evidence="11">Dakar</strain>
        <strain evidence="12">Dakar, Senegal</strain>
    </source>
</reference>
<keyword evidence="4" id="KW-0678">Repressor</keyword>
<keyword evidence="5" id="KW-0378">Hydrolase</keyword>
<evidence type="ECO:0000256" key="1">
    <source>
        <dbReference type="ARBA" id="ARBA00004123"/>
    </source>
</evidence>
<dbReference type="Pfam" id="PF00850">
    <property type="entry name" value="Hist_deacetyl"/>
    <property type="match status" value="1"/>
</dbReference>
<dbReference type="Gene3D" id="3.40.800.20">
    <property type="entry name" value="Histone deacetylase domain"/>
    <property type="match status" value="1"/>
</dbReference>
<comment type="similarity">
    <text evidence="2">Belongs to the histone deacetylase family. HD type 2 subfamily.</text>
</comment>
<keyword evidence="6" id="KW-0156">Chromatin regulator</keyword>
<dbReference type="WBParaSite" id="SCUD_0002004501-mRNA-1">
    <property type="protein sequence ID" value="SCUD_0002004501-mRNA-1"/>
    <property type="gene ID" value="SCUD_0002004501"/>
</dbReference>
<dbReference type="EMBL" id="UZAK01043562">
    <property type="protein sequence ID" value="VDP71016.1"/>
    <property type="molecule type" value="Genomic_DNA"/>
</dbReference>
<evidence type="ECO:0000256" key="7">
    <source>
        <dbReference type="ARBA" id="ARBA00023015"/>
    </source>
</evidence>
<dbReference type="PRINTS" id="PR01270">
    <property type="entry name" value="HDASUPER"/>
</dbReference>
<dbReference type="GO" id="GO:0040029">
    <property type="term" value="P:epigenetic regulation of gene expression"/>
    <property type="evidence" value="ECO:0007669"/>
    <property type="project" value="TreeGrafter"/>
</dbReference>
<organism evidence="13">
    <name type="scientific">Schistosoma curassoni</name>
    <dbReference type="NCBI Taxonomy" id="6186"/>
    <lineage>
        <taxon>Eukaryota</taxon>
        <taxon>Metazoa</taxon>
        <taxon>Spiralia</taxon>
        <taxon>Lophotrochozoa</taxon>
        <taxon>Platyhelminthes</taxon>
        <taxon>Trematoda</taxon>
        <taxon>Digenea</taxon>
        <taxon>Strigeidida</taxon>
        <taxon>Schistosomatoidea</taxon>
        <taxon>Schistosomatidae</taxon>
        <taxon>Schistosoma</taxon>
    </lineage>
</organism>
<keyword evidence="9" id="KW-0539">Nucleus</keyword>
<dbReference type="AlphaFoldDB" id="A0A183KY95"/>
<evidence type="ECO:0000256" key="2">
    <source>
        <dbReference type="ARBA" id="ARBA00007738"/>
    </source>
</evidence>
<comment type="subcellular location">
    <subcellularLocation>
        <location evidence="1">Nucleus</location>
    </subcellularLocation>
</comment>
<dbReference type="EC" id="3.5.1.98" evidence="3"/>
<evidence type="ECO:0000256" key="6">
    <source>
        <dbReference type="ARBA" id="ARBA00022853"/>
    </source>
</evidence>
<dbReference type="SUPFAM" id="SSF52768">
    <property type="entry name" value="Arginase/deacetylase"/>
    <property type="match status" value="1"/>
</dbReference>
<protein>
    <recommendedName>
        <fullName evidence="3">histone deacetylase</fullName>
        <ecNumber evidence="3">3.5.1.98</ecNumber>
    </recommendedName>
</protein>
<evidence type="ECO:0000256" key="3">
    <source>
        <dbReference type="ARBA" id="ARBA00012111"/>
    </source>
</evidence>
<proteinExistence type="inferred from homology"/>
<accession>A0A183KY95</accession>
<dbReference type="PANTHER" id="PTHR10625:SF5">
    <property type="entry name" value="HISTONE DEACETYLASE"/>
    <property type="match status" value="1"/>
</dbReference>
<evidence type="ECO:0000313" key="13">
    <source>
        <dbReference type="WBParaSite" id="SCUD_0002004501-mRNA-1"/>
    </source>
</evidence>
<keyword evidence="12" id="KW-1185">Reference proteome</keyword>
<dbReference type="GO" id="GO:0000118">
    <property type="term" value="C:histone deacetylase complex"/>
    <property type="evidence" value="ECO:0007669"/>
    <property type="project" value="TreeGrafter"/>
</dbReference>
<evidence type="ECO:0000259" key="10">
    <source>
        <dbReference type="Pfam" id="PF00850"/>
    </source>
</evidence>
<feature type="domain" description="Histone deacetylase" evidence="10">
    <location>
        <begin position="12"/>
        <end position="120"/>
    </location>
</feature>
<keyword evidence="7" id="KW-0805">Transcription regulation</keyword>
<name>A0A183KY95_9TREM</name>
<dbReference type="InterPro" id="IPR000286">
    <property type="entry name" value="HDACs"/>
</dbReference>
<evidence type="ECO:0000313" key="12">
    <source>
        <dbReference type="Proteomes" id="UP000279833"/>
    </source>
</evidence>
<dbReference type="GO" id="GO:0141221">
    <property type="term" value="F:histone deacetylase activity, hydrolytic mechanism"/>
    <property type="evidence" value="ECO:0007669"/>
    <property type="project" value="UniProtKB-EC"/>
</dbReference>
<sequence length="175" mass="19446">MEQTALNDFGASENSVYFNCHTYDNALLASGSLLAVIDEVCSGESLNGMALIRPPGHHALKDRCMGFCFFNNVAIGARHAQQVYGLERIAIIDWDVHHGNGTAEIFEDDPNLSIIIQHTHCLYRHTLVSYLSSLVKISMKKSLQTIQILSLFFCLSSSHYCPDSRVLVQQQEISG</sequence>
<gene>
    <name evidence="11" type="ORF">SCUD_LOCUS20042</name>
</gene>
<dbReference type="STRING" id="6186.A0A183KY95"/>
<dbReference type="Proteomes" id="UP000279833">
    <property type="component" value="Unassembled WGS sequence"/>
</dbReference>
<evidence type="ECO:0000256" key="8">
    <source>
        <dbReference type="ARBA" id="ARBA00023163"/>
    </source>
</evidence>
<evidence type="ECO:0000313" key="11">
    <source>
        <dbReference type="EMBL" id="VDP71016.1"/>
    </source>
</evidence>
<dbReference type="InterPro" id="IPR023801">
    <property type="entry name" value="His_deacetylse_dom"/>
</dbReference>
<evidence type="ECO:0000256" key="5">
    <source>
        <dbReference type="ARBA" id="ARBA00022801"/>
    </source>
</evidence>
<evidence type="ECO:0000256" key="4">
    <source>
        <dbReference type="ARBA" id="ARBA00022491"/>
    </source>
</evidence>
<dbReference type="InterPro" id="IPR037138">
    <property type="entry name" value="His_deacetylse_dom_sf"/>
</dbReference>
<dbReference type="PANTHER" id="PTHR10625">
    <property type="entry name" value="HISTONE DEACETYLASE HDAC1-RELATED"/>
    <property type="match status" value="1"/>
</dbReference>
<dbReference type="InterPro" id="IPR023696">
    <property type="entry name" value="Ureohydrolase_dom_sf"/>
</dbReference>
<keyword evidence="8" id="KW-0804">Transcription</keyword>
<reference evidence="13" key="1">
    <citation type="submission" date="2016-06" db="UniProtKB">
        <authorList>
            <consortium name="WormBaseParasite"/>
        </authorList>
    </citation>
    <scope>IDENTIFICATION</scope>
</reference>
<evidence type="ECO:0000256" key="9">
    <source>
        <dbReference type="ARBA" id="ARBA00023242"/>
    </source>
</evidence>